<proteinExistence type="predicted"/>
<evidence type="ECO:0000313" key="2">
    <source>
        <dbReference type="Proteomes" id="UP001207468"/>
    </source>
</evidence>
<organism evidence="1 2">
    <name type="scientific">Russula earlei</name>
    <dbReference type="NCBI Taxonomy" id="71964"/>
    <lineage>
        <taxon>Eukaryota</taxon>
        <taxon>Fungi</taxon>
        <taxon>Dikarya</taxon>
        <taxon>Basidiomycota</taxon>
        <taxon>Agaricomycotina</taxon>
        <taxon>Agaricomycetes</taxon>
        <taxon>Russulales</taxon>
        <taxon>Russulaceae</taxon>
        <taxon>Russula</taxon>
    </lineage>
</organism>
<dbReference type="EMBL" id="JAGFNK010000023">
    <property type="protein sequence ID" value="KAI9511356.1"/>
    <property type="molecule type" value="Genomic_DNA"/>
</dbReference>
<comment type="caution">
    <text evidence="1">The sequence shown here is derived from an EMBL/GenBank/DDBJ whole genome shotgun (WGS) entry which is preliminary data.</text>
</comment>
<protein>
    <submittedName>
        <fullName evidence="1">Uncharacterized protein</fullName>
    </submittedName>
</protein>
<sequence length="247" mass="27818">MADIASDEALQHLKSLYPYREITSSDVIQNPWYIVTLLSFTTGNRPDAVPLLFKYVLGELERTQNRIGVSDVEATRERLLLARRFRDAIFKGGIISGYSKAINALISLHEVTPKELCDTKLQRETALSLPEVERRGEVFFREYYGETADYVQGLLDKIYPDMGWFSNTIAYGVVYGYTEVLNQLETAYVLVGALIAVDTPRQIGWHLANARRGGASLEQARAARQIAIEASRSAGVIWRNEVPEVKE</sequence>
<evidence type="ECO:0000313" key="1">
    <source>
        <dbReference type="EMBL" id="KAI9511356.1"/>
    </source>
</evidence>
<reference evidence="1" key="1">
    <citation type="submission" date="2021-03" db="EMBL/GenBank/DDBJ databases">
        <title>Evolutionary priming and transition to the ectomycorrhizal habit in an iconic lineage of mushroom-forming fungi: is preadaptation a requirement?</title>
        <authorList>
            <consortium name="DOE Joint Genome Institute"/>
            <person name="Looney B.P."/>
            <person name="Miyauchi S."/>
            <person name="Morin E."/>
            <person name="Drula E."/>
            <person name="Courty P.E."/>
            <person name="Chicoki N."/>
            <person name="Fauchery L."/>
            <person name="Kohler A."/>
            <person name="Kuo A."/>
            <person name="LaButti K."/>
            <person name="Pangilinan J."/>
            <person name="Lipzen A."/>
            <person name="Riley R."/>
            <person name="Andreopoulos W."/>
            <person name="He G."/>
            <person name="Johnson J."/>
            <person name="Barry K.W."/>
            <person name="Grigoriev I.V."/>
            <person name="Nagy L."/>
            <person name="Hibbett D."/>
            <person name="Henrissat B."/>
            <person name="Matheny P.B."/>
            <person name="Labbe J."/>
            <person name="Martin A.F."/>
        </authorList>
    </citation>
    <scope>NUCLEOTIDE SEQUENCE</scope>
    <source>
        <strain evidence="1">BPL698</strain>
    </source>
</reference>
<accession>A0ACC0UIJ4</accession>
<keyword evidence="2" id="KW-1185">Reference proteome</keyword>
<dbReference type="Proteomes" id="UP001207468">
    <property type="component" value="Unassembled WGS sequence"/>
</dbReference>
<gene>
    <name evidence="1" type="ORF">F5148DRAFT_1171894</name>
</gene>
<name>A0ACC0UIJ4_9AGAM</name>